<dbReference type="STRING" id="2594813.A0A395MLW9"/>
<comment type="caution">
    <text evidence="2">The sequence shown here is derived from an EMBL/GenBank/DDBJ whole genome shotgun (WGS) entry which is preliminary data.</text>
</comment>
<organism evidence="2 3">
    <name type="scientific">Fusarium flagelliforme</name>
    <dbReference type="NCBI Taxonomy" id="2675880"/>
    <lineage>
        <taxon>Eukaryota</taxon>
        <taxon>Fungi</taxon>
        <taxon>Dikarya</taxon>
        <taxon>Ascomycota</taxon>
        <taxon>Pezizomycotina</taxon>
        <taxon>Sordariomycetes</taxon>
        <taxon>Hypocreomycetidae</taxon>
        <taxon>Hypocreales</taxon>
        <taxon>Nectriaceae</taxon>
        <taxon>Fusarium</taxon>
        <taxon>Fusarium incarnatum-equiseti species complex</taxon>
    </lineage>
</organism>
<feature type="domain" description="Heterokaryon incompatibility" evidence="1">
    <location>
        <begin position="51"/>
        <end position="203"/>
    </location>
</feature>
<gene>
    <name evidence="2" type="ORF">FIE12Z_6865</name>
</gene>
<dbReference type="InterPro" id="IPR010730">
    <property type="entry name" value="HET"/>
</dbReference>
<name>A0A395MLW9_9HYPO</name>
<sequence>MQPYKYQPLPSSSSIRVLILYAAANTSSALECDLITNDRLAILRGRGNKTFDAVSYVWGNGAHDIPLYCKSEGSYLYISTVVDGMLRALRRAHKTRRLWVDALCLNQKDNQEKSIQVQQMGQIYHTADKVHIWLGPAEAATPLAFAFLRTLVAKYEPTPGQARNPTKEDIFDTFEETFQHRDFQQVLGLLQRPWFTRRWTLQEGFLARDAIIRCGAGNISWHWFTEGLKFIQNKSHELPGVQSDGGALYALNVLKTLQNPTDLLSLLWTFHMSECSDPRDRIYSLLGLAQDMDPEDSGSIPDYGLGVDTVYCEFFGRCIFTDRFLEVLLHIDAFGGLSGVNPNWPSWVPNWTRARENKLNSPTAMSRSMPPNYSLDKGRYFYEMDCFSIVREEYGDDLVYPRPTRNSNGNHHGLIVYAQLFELTFDFSDQWLWSNGSDGLAKYLADWIHQTVLQLKGQRLSVFMMRKEVMDLLLLLVTGCDFFRYAKHSPLYDAEEMKACRHWLRGQRVSVYGIPCLERCQRIANLLYPITLDRRSFTLEQVHSKRHLDMDHKTNPPPTAEAREELSDLLDDISKMMREGRKRLVVASCEDDYGGLRRRRWIAPNDARMGDTIIDISYCGRVGVLLRPIDTPPELNGRAAFQLIGIAWSLHDYERGQVYDSRLEEFLIL</sequence>
<proteinExistence type="predicted"/>
<reference evidence="2 3" key="1">
    <citation type="journal article" date="2018" name="PLoS Pathog.">
        <title>Evolution of structural diversity of trichothecenes, a family of toxins produced by plant pathogenic and entomopathogenic fungi.</title>
        <authorList>
            <person name="Proctor R.H."/>
            <person name="McCormick S.P."/>
            <person name="Kim H.S."/>
            <person name="Cardoza R.E."/>
            <person name="Stanley A.M."/>
            <person name="Lindo L."/>
            <person name="Kelly A."/>
            <person name="Brown D.W."/>
            <person name="Lee T."/>
            <person name="Vaughan M.M."/>
            <person name="Alexander N.J."/>
            <person name="Busman M."/>
            <person name="Gutierrez S."/>
        </authorList>
    </citation>
    <scope>NUCLEOTIDE SEQUENCE [LARGE SCALE GENOMIC DNA]</scope>
    <source>
        <strain evidence="2 3">NRRL 13405</strain>
    </source>
</reference>
<evidence type="ECO:0000313" key="3">
    <source>
        <dbReference type="Proteomes" id="UP000265631"/>
    </source>
</evidence>
<dbReference type="InterPro" id="IPR052895">
    <property type="entry name" value="HetReg/Transcr_Mod"/>
</dbReference>
<accession>A0A395MLW9</accession>
<dbReference type="PANTHER" id="PTHR24148:SF64">
    <property type="entry name" value="HETEROKARYON INCOMPATIBILITY DOMAIN-CONTAINING PROTEIN"/>
    <property type="match status" value="1"/>
</dbReference>
<evidence type="ECO:0000259" key="1">
    <source>
        <dbReference type="Pfam" id="PF06985"/>
    </source>
</evidence>
<dbReference type="PANTHER" id="PTHR24148">
    <property type="entry name" value="ANKYRIN REPEAT DOMAIN-CONTAINING PROTEIN 39 HOMOLOG-RELATED"/>
    <property type="match status" value="1"/>
</dbReference>
<dbReference type="AlphaFoldDB" id="A0A395MLW9"/>
<keyword evidence="3" id="KW-1185">Reference proteome</keyword>
<dbReference type="EMBL" id="PXXK01000193">
    <property type="protein sequence ID" value="RFN48810.1"/>
    <property type="molecule type" value="Genomic_DNA"/>
</dbReference>
<protein>
    <submittedName>
        <fullName evidence="2">Het domain-containing protein</fullName>
    </submittedName>
</protein>
<evidence type="ECO:0000313" key="2">
    <source>
        <dbReference type="EMBL" id="RFN48810.1"/>
    </source>
</evidence>
<dbReference type="Pfam" id="PF06985">
    <property type="entry name" value="HET"/>
    <property type="match status" value="1"/>
</dbReference>
<dbReference type="Proteomes" id="UP000265631">
    <property type="component" value="Unassembled WGS sequence"/>
</dbReference>